<keyword evidence="7" id="KW-0378">Hydrolase</keyword>
<keyword evidence="6" id="KW-0479">Metal-binding</keyword>
<dbReference type="GO" id="GO:0006397">
    <property type="term" value="P:mRNA processing"/>
    <property type="evidence" value="ECO:0007669"/>
    <property type="project" value="UniProtKB-KW"/>
</dbReference>
<sequence>MQYRSLLMQIATSDKFKELLQEIGKKKNVELVAHVLREDIAKVIMRGVLALKSLAYRIHLTSTFFTPYRTKYIHAKHVLTMNEAFLRYEKGNDVFDISFRYVNEEMNIDRQFNFSRQVTENVNNFLKRIDTNVYKNINKKMQRKKKKNATLEVSDIPNDNVNTGKIMLLKDDIKVNGDALWQSLLQDSANLKLVIFEKIFLVRLNAPYINKISLPSSMLVGFPTYPSKFESLYTDKKQSTFDWYKNDRINNKPHLWTHIGTGYLYVPNMTDIGCNLKISCEPRNESDVGCRVEVESKNVVEAGPGQCPFDIRHQFTKHKLSGRSFRIVSYNILADTYTDSDFTKDVLFPYCPQYALDMDYRKQLILKEIIGFNSDIICLQEVDKSIYEYDLLPSLYMLNYDGVFITKNEMSEGLATFFNQERFEKLGFEYSVMAQNIDFPKFTAVWSKIDNDKTRERFLNRNTTIQVTMLRLKEDSSQILIVGNTHLYFKPDADHIRLLQGYYAITYVHDVAKKIQEENPECNVSVILCGDFNSVPECGIYQLITENYVPETCEDWKSNAEETIKNISLTQDLYMSSACGTPEYTNYTPQFSACLDYIFYERDKFEIEQVIPMPSKEELTLHTGLPSVVFPSDHISLCADLKLKG</sequence>
<keyword evidence="8" id="KW-0269">Exonuclease</keyword>
<protein>
    <recommendedName>
        <fullName evidence="12">2',5'-phosphodiesterase 12</fullName>
    </recommendedName>
    <alternativeName>
        <fullName evidence="13">Mitochondrial deadenylase</fullName>
    </alternativeName>
</protein>
<keyword evidence="10" id="KW-0809">Transit peptide</keyword>
<dbReference type="PANTHER" id="PTHR12121">
    <property type="entry name" value="CARBON CATABOLITE REPRESSOR PROTEIN 4"/>
    <property type="match status" value="1"/>
</dbReference>
<evidence type="ECO:0000256" key="4">
    <source>
        <dbReference type="ARBA" id="ARBA00022664"/>
    </source>
</evidence>
<evidence type="ECO:0000259" key="15">
    <source>
        <dbReference type="Pfam" id="PF21171"/>
    </source>
</evidence>
<keyword evidence="9" id="KW-0460">Magnesium</keyword>
<dbReference type="InterPro" id="IPR048821">
    <property type="entry name" value="PDE12-like_N"/>
</dbReference>
<dbReference type="FunFam" id="3.60.10.10:FF:000018">
    <property type="entry name" value="2',5'-phosphodiesterase 12"/>
    <property type="match status" value="1"/>
</dbReference>
<comment type="cofactor">
    <cofactor evidence="1">
        <name>Mg(2+)</name>
        <dbReference type="ChEBI" id="CHEBI:18420"/>
    </cofactor>
</comment>
<organism evidence="16 17">
    <name type="scientific">Pogonomyrmex barbatus</name>
    <name type="common">red harvester ant</name>
    <dbReference type="NCBI Taxonomy" id="144034"/>
    <lineage>
        <taxon>Eukaryota</taxon>
        <taxon>Metazoa</taxon>
        <taxon>Ecdysozoa</taxon>
        <taxon>Arthropoda</taxon>
        <taxon>Hexapoda</taxon>
        <taxon>Insecta</taxon>
        <taxon>Pterygota</taxon>
        <taxon>Neoptera</taxon>
        <taxon>Endopterygota</taxon>
        <taxon>Hymenoptera</taxon>
        <taxon>Apocrita</taxon>
        <taxon>Aculeata</taxon>
        <taxon>Formicoidea</taxon>
        <taxon>Formicidae</taxon>
        <taxon>Myrmicinae</taxon>
        <taxon>Pogonomyrmex</taxon>
    </lineage>
</organism>
<evidence type="ECO:0000313" key="17">
    <source>
        <dbReference type="RefSeq" id="XP_011631438.1"/>
    </source>
</evidence>
<evidence type="ECO:0000256" key="12">
    <source>
        <dbReference type="ARBA" id="ARBA00072755"/>
    </source>
</evidence>
<evidence type="ECO:0000256" key="9">
    <source>
        <dbReference type="ARBA" id="ARBA00022842"/>
    </source>
</evidence>
<dbReference type="Pfam" id="PF03372">
    <property type="entry name" value="Exo_endo_phos"/>
    <property type="match status" value="1"/>
</dbReference>
<evidence type="ECO:0000256" key="3">
    <source>
        <dbReference type="ARBA" id="ARBA00022553"/>
    </source>
</evidence>
<evidence type="ECO:0000256" key="2">
    <source>
        <dbReference type="ARBA" id="ARBA00004305"/>
    </source>
</evidence>
<evidence type="ECO:0000256" key="6">
    <source>
        <dbReference type="ARBA" id="ARBA00022723"/>
    </source>
</evidence>
<feature type="domain" description="Endonuclease/exonuclease/phosphatase" evidence="14">
    <location>
        <begin position="329"/>
        <end position="634"/>
    </location>
</feature>
<keyword evidence="16" id="KW-1185">Reference proteome</keyword>
<dbReference type="SUPFAM" id="SSF56219">
    <property type="entry name" value="DNase I-like"/>
    <property type="match status" value="1"/>
</dbReference>
<dbReference type="KEGG" id="pbar:105423394"/>
<dbReference type="GeneID" id="105423394"/>
<keyword evidence="5" id="KW-0540">Nuclease</keyword>
<evidence type="ECO:0000256" key="11">
    <source>
        <dbReference type="ARBA" id="ARBA00023128"/>
    </source>
</evidence>
<evidence type="ECO:0000256" key="5">
    <source>
        <dbReference type="ARBA" id="ARBA00022722"/>
    </source>
</evidence>
<dbReference type="Gene3D" id="3.60.10.10">
    <property type="entry name" value="Endonuclease/exonuclease/phosphatase"/>
    <property type="match status" value="1"/>
</dbReference>
<feature type="domain" description="2',5'-phosphodiesterase 12-like N-terminal" evidence="15">
    <location>
        <begin position="207"/>
        <end position="301"/>
    </location>
</feature>
<evidence type="ECO:0000256" key="7">
    <source>
        <dbReference type="ARBA" id="ARBA00022801"/>
    </source>
</evidence>
<dbReference type="InterPro" id="IPR050410">
    <property type="entry name" value="CCR4/nocturin_mRNA_transcr"/>
</dbReference>
<dbReference type="Pfam" id="PF21171">
    <property type="entry name" value="PDE12-like_N"/>
    <property type="match status" value="1"/>
</dbReference>
<keyword evidence="4" id="KW-0507">mRNA processing</keyword>
<dbReference type="InterPro" id="IPR036691">
    <property type="entry name" value="Endo/exonu/phosph_ase_sf"/>
</dbReference>
<keyword evidence="11" id="KW-0496">Mitochondrion</keyword>
<dbReference type="GO" id="GO:0004535">
    <property type="term" value="F:poly(A)-specific ribonuclease activity"/>
    <property type="evidence" value="ECO:0007669"/>
    <property type="project" value="UniProtKB-ARBA"/>
</dbReference>
<evidence type="ECO:0000313" key="16">
    <source>
        <dbReference type="Proteomes" id="UP000504615"/>
    </source>
</evidence>
<evidence type="ECO:0000259" key="14">
    <source>
        <dbReference type="Pfam" id="PF03372"/>
    </source>
</evidence>
<proteinExistence type="predicted"/>
<dbReference type="RefSeq" id="XP_011631438.1">
    <property type="nucleotide sequence ID" value="XM_011633136.2"/>
</dbReference>
<dbReference type="OrthoDB" id="412787at2759"/>
<dbReference type="PANTHER" id="PTHR12121:SF37">
    <property type="entry name" value="2',5'-PHOSPHODIESTERASE 12"/>
    <property type="match status" value="1"/>
</dbReference>
<dbReference type="InterPro" id="IPR005135">
    <property type="entry name" value="Endo/exonuclease/phosphatase"/>
</dbReference>
<comment type="subcellular location">
    <subcellularLocation>
        <location evidence="2">Mitochondrion matrix</location>
    </subcellularLocation>
</comment>
<accession>A0A6I9VZG0</accession>
<dbReference type="Proteomes" id="UP000504615">
    <property type="component" value="Unplaced"/>
</dbReference>
<dbReference type="GO" id="GO:0046872">
    <property type="term" value="F:metal ion binding"/>
    <property type="evidence" value="ECO:0007669"/>
    <property type="project" value="UniProtKB-KW"/>
</dbReference>
<evidence type="ECO:0000256" key="13">
    <source>
        <dbReference type="ARBA" id="ARBA00083541"/>
    </source>
</evidence>
<dbReference type="AlphaFoldDB" id="A0A6I9VZG0"/>
<keyword evidence="3" id="KW-0597">Phosphoprotein</keyword>
<evidence type="ECO:0000256" key="1">
    <source>
        <dbReference type="ARBA" id="ARBA00001946"/>
    </source>
</evidence>
<evidence type="ECO:0000256" key="10">
    <source>
        <dbReference type="ARBA" id="ARBA00022946"/>
    </source>
</evidence>
<evidence type="ECO:0000256" key="8">
    <source>
        <dbReference type="ARBA" id="ARBA00022839"/>
    </source>
</evidence>
<name>A0A6I9VZG0_9HYME</name>
<dbReference type="GO" id="GO:0000288">
    <property type="term" value="P:nuclear-transcribed mRNA catabolic process, deadenylation-dependent decay"/>
    <property type="evidence" value="ECO:0007669"/>
    <property type="project" value="TreeGrafter"/>
</dbReference>
<gene>
    <name evidence="17" type="primary">LOC105423394</name>
</gene>
<reference evidence="17" key="1">
    <citation type="submission" date="2025-08" db="UniProtKB">
        <authorList>
            <consortium name="RefSeq"/>
        </authorList>
    </citation>
    <scope>IDENTIFICATION</scope>
</reference>
<dbReference type="GO" id="GO:0005759">
    <property type="term" value="C:mitochondrial matrix"/>
    <property type="evidence" value="ECO:0007669"/>
    <property type="project" value="UniProtKB-SubCell"/>
</dbReference>